<dbReference type="AlphaFoldDB" id="A0A9E2KPF6"/>
<evidence type="ECO:0000256" key="1">
    <source>
        <dbReference type="SAM" id="SignalP"/>
    </source>
</evidence>
<dbReference type="Proteomes" id="UP000824150">
    <property type="component" value="Unassembled WGS sequence"/>
</dbReference>
<evidence type="ECO:0000313" key="3">
    <source>
        <dbReference type="Proteomes" id="UP000824150"/>
    </source>
</evidence>
<comment type="caution">
    <text evidence="2">The sequence shown here is derived from an EMBL/GenBank/DDBJ whole genome shotgun (WGS) entry which is preliminary data.</text>
</comment>
<protein>
    <submittedName>
        <fullName evidence="2">Uncharacterized protein</fullName>
    </submittedName>
</protein>
<gene>
    <name evidence="2" type="ORF">IAA31_07190</name>
</gene>
<keyword evidence="1" id="KW-0732">Signal</keyword>
<organism evidence="2 3">
    <name type="scientific">Candidatus Anaerobiospirillum merdipullorum</name>
    <dbReference type="NCBI Taxonomy" id="2838450"/>
    <lineage>
        <taxon>Bacteria</taxon>
        <taxon>Pseudomonadati</taxon>
        <taxon>Pseudomonadota</taxon>
        <taxon>Gammaproteobacteria</taxon>
        <taxon>Aeromonadales</taxon>
        <taxon>Succinivibrionaceae</taxon>
        <taxon>Anaerobiospirillum</taxon>
    </lineage>
</organism>
<evidence type="ECO:0000313" key="2">
    <source>
        <dbReference type="EMBL" id="MBU3827258.1"/>
    </source>
</evidence>
<name>A0A9E2KPF6_9GAMM</name>
<reference evidence="2" key="2">
    <citation type="submission" date="2021-04" db="EMBL/GenBank/DDBJ databases">
        <authorList>
            <person name="Gilroy R."/>
        </authorList>
    </citation>
    <scope>NUCLEOTIDE SEQUENCE</scope>
    <source>
        <strain evidence="2">687</strain>
    </source>
</reference>
<feature type="chain" id="PRO_5038955739" evidence="1">
    <location>
        <begin position="23"/>
        <end position="167"/>
    </location>
</feature>
<accession>A0A9E2KPF6</accession>
<dbReference type="EMBL" id="JAHLFG010000078">
    <property type="protein sequence ID" value="MBU3827258.1"/>
    <property type="molecule type" value="Genomic_DNA"/>
</dbReference>
<proteinExistence type="predicted"/>
<sequence>MKKLWGAACGAITLALTCSAQAGLSAANLNQMLAPPPAIDTDGYMDERMLEMPDTPASYVCGTFAIKGQADKLAVINLVHGIPYVYVGDYYEAYFQTIKSTQPLDKKCSLQLTGSNGKVALIISATDYQPEFGDCMYKELQLTDGSGKPLYELSRTDGLYLNQMFEP</sequence>
<reference evidence="2" key="1">
    <citation type="journal article" date="2021" name="PeerJ">
        <title>Extensive microbial diversity within the chicken gut microbiome revealed by metagenomics and culture.</title>
        <authorList>
            <person name="Gilroy R."/>
            <person name="Ravi A."/>
            <person name="Getino M."/>
            <person name="Pursley I."/>
            <person name="Horton D.L."/>
            <person name="Alikhan N.F."/>
            <person name="Baker D."/>
            <person name="Gharbi K."/>
            <person name="Hall N."/>
            <person name="Watson M."/>
            <person name="Adriaenssens E.M."/>
            <person name="Foster-Nyarko E."/>
            <person name="Jarju S."/>
            <person name="Secka A."/>
            <person name="Antonio M."/>
            <person name="Oren A."/>
            <person name="Chaudhuri R.R."/>
            <person name="La Ragione R."/>
            <person name="Hildebrand F."/>
            <person name="Pallen M.J."/>
        </authorList>
    </citation>
    <scope>NUCLEOTIDE SEQUENCE</scope>
    <source>
        <strain evidence="2">687</strain>
    </source>
</reference>
<feature type="signal peptide" evidence="1">
    <location>
        <begin position="1"/>
        <end position="22"/>
    </location>
</feature>